<dbReference type="SUPFAM" id="SSF53335">
    <property type="entry name" value="S-adenosyl-L-methionine-dependent methyltransferases"/>
    <property type="match status" value="1"/>
</dbReference>
<dbReference type="InterPro" id="IPR012263">
    <property type="entry name" value="M_m6A_EcoRV"/>
</dbReference>
<evidence type="ECO:0000313" key="5">
    <source>
        <dbReference type="Proteomes" id="UP001457898"/>
    </source>
</evidence>
<dbReference type="Pfam" id="PF02086">
    <property type="entry name" value="MethyltransfD12"/>
    <property type="match status" value="1"/>
</dbReference>
<keyword evidence="2" id="KW-0808">Transferase</keyword>
<dbReference type="InterPro" id="IPR012327">
    <property type="entry name" value="MeTrfase_D12"/>
</dbReference>
<dbReference type="PIRSF" id="PIRSF000398">
    <property type="entry name" value="M_m6A_EcoRV"/>
    <property type="match status" value="1"/>
</dbReference>
<name>A0ABV1DXC5_9FIRM</name>
<dbReference type="PANTHER" id="PTHR30481">
    <property type="entry name" value="DNA ADENINE METHYLASE"/>
    <property type="match status" value="1"/>
</dbReference>
<organism evidence="4 5">
    <name type="scientific">Blautia caccae</name>
    <dbReference type="NCBI Taxonomy" id="3133175"/>
    <lineage>
        <taxon>Bacteria</taxon>
        <taxon>Bacillati</taxon>
        <taxon>Bacillota</taxon>
        <taxon>Clostridia</taxon>
        <taxon>Lachnospirales</taxon>
        <taxon>Lachnospiraceae</taxon>
        <taxon>Blautia</taxon>
    </lineage>
</organism>
<keyword evidence="3" id="KW-0949">S-adenosyl-L-methionine</keyword>
<dbReference type="GO" id="GO:0008168">
    <property type="term" value="F:methyltransferase activity"/>
    <property type="evidence" value="ECO:0007669"/>
    <property type="project" value="UniProtKB-KW"/>
</dbReference>
<sequence length="271" mass="31631">DAMKAILKYPGAKNRIADWICSYIPSHEVYVEPYAGSLAVFFSKTPARIETLNDLDGNVVNYFRVIRDKHEELEKALKQTPYARDEYYSAFEQSEIITDVERARRFAVRCWQGFGCSNLYRNGFRSSQQANGPHTTKEWREIPERIKWASDRLLNAQIENLPAVELLKRYNTPDVFVYADPPYLHGTRKDHLYKHEMEDGEHCELLELLKYHPGKVMISGYDNDLYNNMLTGWRKESIAAQAERGLKRTETIWMNYSDNQMSIFDMPGVIL</sequence>
<evidence type="ECO:0000256" key="1">
    <source>
        <dbReference type="ARBA" id="ARBA00022603"/>
    </source>
</evidence>
<dbReference type="GO" id="GO:0032259">
    <property type="term" value="P:methylation"/>
    <property type="evidence" value="ECO:0007669"/>
    <property type="project" value="UniProtKB-KW"/>
</dbReference>
<evidence type="ECO:0000256" key="3">
    <source>
        <dbReference type="ARBA" id="ARBA00022691"/>
    </source>
</evidence>
<keyword evidence="5" id="KW-1185">Reference proteome</keyword>
<dbReference type="Gene3D" id="3.40.50.150">
    <property type="entry name" value="Vaccinia Virus protein VP39"/>
    <property type="match status" value="2"/>
</dbReference>
<dbReference type="RefSeq" id="WP_349064881.1">
    <property type="nucleotide sequence ID" value="NZ_JBBMFP010000083.1"/>
</dbReference>
<gene>
    <name evidence="4" type="ORF">WMO65_26245</name>
</gene>
<feature type="non-terminal residue" evidence="4">
    <location>
        <position position="1"/>
    </location>
</feature>
<dbReference type="Proteomes" id="UP001457898">
    <property type="component" value="Unassembled WGS sequence"/>
</dbReference>
<dbReference type="PANTHER" id="PTHR30481:SF4">
    <property type="entry name" value="SITE-SPECIFIC DNA-METHYLTRANSFERASE (ADENINE-SPECIFIC)"/>
    <property type="match status" value="1"/>
</dbReference>
<dbReference type="EMBL" id="JBBMFP010000083">
    <property type="protein sequence ID" value="MEQ2434491.1"/>
    <property type="molecule type" value="Genomic_DNA"/>
</dbReference>
<comment type="caution">
    <text evidence="4">The sequence shown here is derived from an EMBL/GenBank/DDBJ whole genome shotgun (WGS) entry which is preliminary data.</text>
</comment>
<evidence type="ECO:0000313" key="4">
    <source>
        <dbReference type="EMBL" id="MEQ2434491.1"/>
    </source>
</evidence>
<reference evidence="4 5" key="1">
    <citation type="submission" date="2024-03" db="EMBL/GenBank/DDBJ databases">
        <title>Human intestinal bacterial collection.</title>
        <authorList>
            <person name="Pauvert C."/>
            <person name="Hitch T.C.A."/>
            <person name="Clavel T."/>
        </authorList>
    </citation>
    <scope>NUCLEOTIDE SEQUENCE [LARGE SCALE GENOMIC DNA]</scope>
    <source>
        <strain evidence="4 5">CLA-SR-H028</strain>
    </source>
</reference>
<accession>A0ABV1DXC5</accession>
<dbReference type="InterPro" id="IPR029063">
    <property type="entry name" value="SAM-dependent_MTases_sf"/>
</dbReference>
<keyword evidence="1 4" id="KW-0489">Methyltransferase</keyword>
<proteinExistence type="predicted"/>
<protein>
    <submittedName>
        <fullName evidence="4">DNA adenine methylase</fullName>
    </submittedName>
</protein>
<evidence type="ECO:0000256" key="2">
    <source>
        <dbReference type="ARBA" id="ARBA00022679"/>
    </source>
</evidence>
<dbReference type="PRINTS" id="PR00505">
    <property type="entry name" value="D12N6MTFRASE"/>
</dbReference>